<reference evidence="2 3" key="1">
    <citation type="submission" date="2019-01" db="EMBL/GenBank/DDBJ databases">
        <title>A draft genome assembly of the solar-powered sea slug Elysia chlorotica.</title>
        <authorList>
            <person name="Cai H."/>
            <person name="Li Q."/>
            <person name="Fang X."/>
            <person name="Li J."/>
            <person name="Curtis N.E."/>
            <person name="Altenburger A."/>
            <person name="Shibata T."/>
            <person name="Feng M."/>
            <person name="Maeda T."/>
            <person name="Schwartz J.A."/>
            <person name="Shigenobu S."/>
            <person name="Lundholm N."/>
            <person name="Nishiyama T."/>
            <person name="Yang H."/>
            <person name="Hasebe M."/>
            <person name="Li S."/>
            <person name="Pierce S.K."/>
            <person name="Wang J."/>
        </authorList>
    </citation>
    <scope>NUCLEOTIDE SEQUENCE [LARGE SCALE GENOMIC DNA]</scope>
    <source>
        <strain evidence="2">EC2010</strain>
        <tissue evidence="2">Whole organism of an adult</tissue>
    </source>
</reference>
<gene>
    <name evidence="2" type="ORF">EGW08_007489</name>
</gene>
<evidence type="ECO:0000313" key="2">
    <source>
        <dbReference type="EMBL" id="RUS84747.1"/>
    </source>
</evidence>
<feature type="signal peptide" evidence="1">
    <location>
        <begin position="1"/>
        <end position="20"/>
    </location>
</feature>
<protein>
    <recommendedName>
        <fullName evidence="4">Saposin B-type domain-containing protein</fullName>
    </recommendedName>
</protein>
<sequence>MSVSVLVSVLLVASAPLTEGFLSRFARPSDSCARTASECLETHLDKFQPIRDLSDVQRIWADPTLLSEMATSLEQTGDCLDNVVTIPKCAHMAHWPVIVRFFADFIKYPGITDKFAAASSSQCLTDDKVFKQLGFALEKCLDIFTQALKGQPGDVCGSFSQLWQCVEQEGSHVCGAAYSDLFHSFKQFLFSPSRVPGYLAWLSSILEKDFTVCEQQLVPASFTSA</sequence>
<name>A0A3S0ZR25_ELYCH</name>
<dbReference type="OrthoDB" id="10498685at2759"/>
<organism evidence="2 3">
    <name type="scientific">Elysia chlorotica</name>
    <name type="common">Eastern emerald elysia</name>
    <name type="synonym">Sea slug</name>
    <dbReference type="NCBI Taxonomy" id="188477"/>
    <lineage>
        <taxon>Eukaryota</taxon>
        <taxon>Metazoa</taxon>
        <taxon>Spiralia</taxon>
        <taxon>Lophotrochozoa</taxon>
        <taxon>Mollusca</taxon>
        <taxon>Gastropoda</taxon>
        <taxon>Heterobranchia</taxon>
        <taxon>Euthyneura</taxon>
        <taxon>Panpulmonata</taxon>
        <taxon>Sacoglossa</taxon>
        <taxon>Placobranchoidea</taxon>
        <taxon>Plakobranchidae</taxon>
        <taxon>Elysia</taxon>
    </lineage>
</organism>
<evidence type="ECO:0000313" key="3">
    <source>
        <dbReference type="Proteomes" id="UP000271974"/>
    </source>
</evidence>
<feature type="chain" id="PRO_5018724454" description="Saposin B-type domain-containing protein" evidence="1">
    <location>
        <begin position="21"/>
        <end position="225"/>
    </location>
</feature>
<dbReference type="EMBL" id="RQTK01000194">
    <property type="protein sequence ID" value="RUS84747.1"/>
    <property type="molecule type" value="Genomic_DNA"/>
</dbReference>
<comment type="caution">
    <text evidence="2">The sequence shown here is derived from an EMBL/GenBank/DDBJ whole genome shotgun (WGS) entry which is preliminary data.</text>
</comment>
<keyword evidence="3" id="KW-1185">Reference proteome</keyword>
<proteinExistence type="predicted"/>
<evidence type="ECO:0008006" key="4">
    <source>
        <dbReference type="Google" id="ProtNLM"/>
    </source>
</evidence>
<accession>A0A3S0ZR25</accession>
<evidence type="ECO:0000256" key="1">
    <source>
        <dbReference type="SAM" id="SignalP"/>
    </source>
</evidence>
<keyword evidence="1" id="KW-0732">Signal</keyword>
<dbReference type="Proteomes" id="UP000271974">
    <property type="component" value="Unassembled WGS sequence"/>
</dbReference>
<dbReference type="AlphaFoldDB" id="A0A3S0ZR25"/>